<dbReference type="SUPFAM" id="SSF51395">
    <property type="entry name" value="FMN-linked oxidoreductases"/>
    <property type="match status" value="1"/>
</dbReference>
<evidence type="ECO:0000313" key="8">
    <source>
        <dbReference type="Proteomes" id="UP001521785"/>
    </source>
</evidence>
<evidence type="ECO:0000256" key="3">
    <source>
        <dbReference type="ARBA" id="ARBA00022643"/>
    </source>
</evidence>
<name>A0ABR3RVT6_9PLEO</name>
<accession>A0ABR3RVT6</accession>
<feature type="domain" description="NADH:flavin oxidoreductase/NADH oxidase N-terminal" evidence="6">
    <location>
        <begin position="1"/>
        <end position="338"/>
    </location>
</feature>
<dbReference type="Gene3D" id="3.20.20.70">
    <property type="entry name" value="Aldolase class I"/>
    <property type="match status" value="1"/>
</dbReference>
<evidence type="ECO:0000256" key="4">
    <source>
        <dbReference type="ARBA" id="ARBA00022857"/>
    </source>
</evidence>
<dbReference type="InterPro" id="IPR013785">
    <property type="entry name" value="Aldolase_TIM"/>
</dbReference>
<dbReference type="PANTHER" id="PTHR43303">
    <property type="entry name" value="NADPH DEHYDROGENASE C23G7.10C-RELATED"/>
    <property type="match status" value="1"/>
</dbReference>
<protein>
    <submittedName>
        <fullName evidence="7">NADH-dependent flavin oxidoreductase</fullName>
    </submittedName>
</protein>
<dbReference type="InterPro" id="IPR001155">
    <property type="entry name" value="OxRdtase_FMN_N"/>
</dbReference>
<evidence type="ECO:0000256" key="5">
    <source>
        <dbReference type="ARBA" id="ARBA00023002"/>
    </source>
</evidence>
<evidence type="ECO:0000313" key="7">
    <source>
        <dbReference type="EMBL" id="KAL1608541.1"/>
    </source>
</evidence>
<evidence type="ECO:0000259" key="6">
    <source>
        <dbReference type="Pfam" id="PF00724"/>
    </source>
</evidence>
<gene>
    <name evidence="7" type="primary">OYE32_3</name>
    <name evidence="7" type="ORF">SLS60_003483</name>
</gene>
<dbReference type="InterPro" id="IPR044152">
    <property type="entry name" value="YqjM-like"/>
</dbReference>
<keyword evidence="4" id="KW-0521">NADP</keyword>
<comment type="caution">
    <text evidence="7">The sequence shown here is derived from an EMBL/GenBank/DDBJ whole genome shotgun (WGS) entry which is preliminary data.</text>
</comment>
<comment type="cofactor">
    <cofactor evidence="1">
        <name>FMN</name>
        <dbReference type="ChEBI" id="CHEBI:58210"/>
    </cofactor>
</comment>
<dbReference type="PANTHER" id="PTHR43303:SF4">
    <property type="entry name" value="NADPH DEHYDROGENASE C23G7.10C-RELATED"/>
    <property type="match status" value="1"/>
</dbReference>
<sequence length="362" mass="39669">MGMYSSFPDGKLTDFHLMHHGHFAFRGAALTIVEVTAVTSNGRSSPSDAGLWHDGQIKSYKRVVDFIHSLEIPAGGQANIGIQLGHAGRKASMMPIYPGHPVVRAEKADGGWPDQVWGASPIPFKENYITPKEMTVDEIHEVVKAFGAAAKRSVEAGFDFIEIHAAHGYLISSFLSPISNTRTDAYGGSFENRVRILLEVVRDIRVRVPDTMPFAVRISAVDWMGHSPSTPQWTLPDSISLALLLADEGVDVLDVSSGGNNVEQVIPMDDAFYQVDLAKEIKTALHEHGKTMFVAGVGRITDAATAQKVVSEKQADLAFVATEFLRDPNLVHRWAEELGANAEWPRQYVRADRQARAKMGTL</sequence>
<keyword evidence="5" id="KW-0560">Oxidoreductase</keyword>
<dbReference type="Pfam" id="PF00724">
    <property type="entry name" value="Oxidored_FMN"/>
    <property type="match status" value="1"/>
</dbReference>
<keyword evidence="2" id="KW-0285">Flavoprotein</keyword>
<proteinExistence type="predicted"/>
<dbReference type="EMBL" id="JAKJXO020000003">
    <property type="protein sequence ID" value="KAL1608541.1"/>
    <property type="molecule type" value="Genomic_DNA"/>
</dbReference>
<keyword evidence="8" id="KW-1185">Reference proteome</keyword>
<reference evidence="7 8" key="1">
    <citation type="submission" date="2024-02" db="EMBL/GenBank/DDBJ databases">
        <title>De novo assembly and annotation of 12 fungi associated with fruit tree decline syndrome in Ontario, Canada.</title>
        <authorList>
            <person name="Sulman M."/>
            <person name="Ellouze W."/>
            <person name="Ilyukhin E."/>
        </authorList>
    </citation>
    <scope>NUCLEOTIDE SEQUENCE [LARGE SCALE GENOMIC DNA]</scope>
    <source>
        <strain evidence="7 8">M42-189</strain>
    </source>
</reference>
<organism evidence="7 8">
    <name type="scientific">Paraconiothyrium brasiliense</name>
    <dbReference type="NCBI Taxonomy" id="300254"/>
    <lineage>
        <taxon>Eukaryota</taxon>
        <taxon>Fungi</taxon>
        <taxon>Dikarya</taxon>
        <taxon>Ascomycota</taxon>
        <taxon>Pezizomycotina</taxon>
        <taxon>Dothideomycetes</taxon>
        <taxon>Pleosporomycetidae</taxon>
        <taxon>Pleosporales</taxon>
        <taxon>Massarineae</taxon>
        <taxon>Didymosphaeriaceae</taxon>
        <taxon>Paraconiothyrium</taxon>
    </lineage>
</organism>
<evidence type="ECO:0000256" key="2">
    <source>
        <dbReference type="ARBA" id="ARBA00022630"/>
    </source>
</evidence>
<dbReference type="Proteomes" id="UP001521785">
    <property type="component" value="Unassembled WGS sequence"/>
</dbReference>
<keyword evidence="3" id="KW-0288">FMN</keyword>
<evidence type="ECO:0000256" key="1">
    <source>
        <dbReference type="ARBA" id="ARBA00001917"/>
    </source>
</evidence>